<gene>
    <name evidence="1" type="ORF">FTOL_06413</name>
</gene>
<comment type="caution">
    <text evidence="1">The sequence shown here is derived from an EMBL/GenBank/DDBJ whole genome shotgun (WGS) entry which is preliminary data.</text>
</comment>
<evidence type="ECO:0000313" key="1">
    <source>
        <dbReference type="EMBL" id="SPJ78024.1"/>
    </source>
</evidence>
<name>A0AAE8SI19_9HYPO</name>
<protein>
    <submittedName>
        <fullName evidence="1">Uncharacterized protein</fullName>
    </submittedName>
</protein>
<dbReference type="AlphaFoldDB" id="A0AAE8SI19"/>
<keyword evidence="2" id="KW-1185">Reference proteome</keyword>
<dbReference type="EMBL" id="ONZP01000212">
    <property type="protein sequence ID" value="SPJ78024.1"/>
    <property type="molecule type" value="Genomic_DNA"/>
</dbReference>
<dbReference type="Proteomes" id="UP001187734">
    <property type="component" value="Unassembled WGS sequence"/>
</dbReference>
<proteinExistence type="predicted"/>
<sequence>MDYPTPASSQVSDIYDAVMLLFQKLQSLSPRVYGTLDVNFTTQDGRSILSLKAEVGGPKAQDDAARSLAPYSKSKQNSFLDTIRAFIKVFGSSFRRTSSTGKSGSSPPSAWRTSALTFQTSRI</sequence>
<accession>A0AAE8SI19</accession>
<organism evidence="1 2">
    <name type="scientific">Fusarium torulosum</name>
    <dbReference type="NCBI Taxonomy" id="33205"/>
    <lineage>
        <taxon>Eukaryota</taxon>
        <taxon>Fungi</taxon>
        <taxon>Dikarya</taxon>
        <taxon>Ascomycota</taxon>
        <taxon>Pezizomycotina</taxon>
        <taxon>Sordariomycetes</taxon>
        <taxon>Hypocreomycetidae</taxon>
        <taxon>Hypocreales</taxon>
        <taxon>Nectriaceae</taxon>
        <taxon>Fusarium</taxon>
    </lineage>
</organism>
<evidence type="ECO:0000313" key="2">
    <source>
        <dbReference type="Proteomes" id="UP001187734"/>
    </source>
</evidence>
<reference evidence="1" key="1">
    <citation type="submission" date="2018-03" db="EMBL/GenBank/DDBJ databases">
        <authorList>
            <person name="Guldener U."/>
        </authorList>
    </citation>
    <scope>NUCLEOTIDE SEQUENCE</scope>
</reference>